<keyword evidence="2" id="KW-1185">Reference proteome</keyword>
<gene>
    <name evidence="1" type="ORF">BV25DRAFT_1791403</name>
</gene>
<dbReference type="Proteomes" id="UP000814140">
    <property type="component" value="Unassembled WGS sequence"/>
</dbReference>
<reference evidence="1" key="2">
    <citation type="journal article" date="2022" name="New Phytol.">
        <title>Evolutionary transition to the ectomycorrhizal habit in the genomes of a hyperdiverse lineage of mushroom-forming fungi.</title>
        <authorList>
            <person name="Looney B."/>
            <person name="Miyauchi S."/>
            <person name="Morin E."/>
            <person name="Drula E."/>
            <person name="Courty P.E."/>
            <person name="Kohler A."/>
            <person name="Kuo A."/>
            <person name="LaButti K."/>
            <person name="Pangilinan J."/>
            <person name="Lipzen A."/>
            <person name="Riley R."/>
            <person name="Andreopoulos W."/>
            <person name="He G."/>
            <person name="Johnson J."/>
            <person name="Nolan M."/>
            <person name="Tritt A."/>
            <person name="Barry K.W."/>
            <person name="Grigoriev I.V."/>
            <person name="Nagy L.G."/>
            <person name="Hibbett D."/>
            <person name="Henrissat B."/>
            <person name="Matheny P.B."/>
            <person name="Labbe J."/>
            <person name="Martin F.M."/>
        </authorList>
    </citation>
    <scope>NUCLEOTIDE SEQUENCE</scope>
    <source>
        <strain evidence="1">HHB10654</strain>
    </source>
</reference>
<dbReference type="EMBL" id="MU277187">
    <property type="protein sequence ID" value="KAI0068624.1"/>
    <property type="molecule type" value="Genomic_DNA"/>
</dbReference>
<proteinExistence type="predicted"/>
<organism evidence="1 2">
    <name type="scientific">Artomyces pyxidatus</name>
    <dbReference type="NCBI Taxonomy" id="48021"/>
    <lineage>
        <taxon>Eukaryota</taxon>
        <taxon>Fungi</taxon>
        <taxon>Dikarya</taxon>
        <taxon>Basidiomycota</taxon>
        <taxon>Agaricomycotina</taxon>
        <taxon>Agaricomycetes</taxon>
        <taxon>Russulales</taxon>
        <taxon>Auriscalpiaceae</taxon>
        <taxon>Artomyces</taxon>
    </lineage>
</organism>
<reference evidence="1" key="1">
    <citation type="submission" date="2021-03" db="EMBL/GenBank/DDBJ databases">
        <authorList>
            <consortium name="DOE Joint Genome Institute"/>
            <person name="Ahrendt S."/>
            <person name="Looney B.P."/>
            <person name="Miyauchi S."/>
            <person name="Morin E."/>
            <person name="Drula E."/>
            <person name="Courty P.E."/>
            <person name="Chicoki N."/>
            <person name="Fauchery L."/>
            <person name="Kohler A."/>
            <person name="Kuo A."/>
            <person name="Labutti K."/>
            <person name="Pangilinan J."/>
            <person name="Lipzen A."/>
            <person name="Riley R."/>
            <person name="Andreopoulos W."/>
            <person name="He G."/>
            <person name="Johnson J."/>
            <person name="Barry K.W."/>
            <person name="Grigoriev I.V."/>
            <person name="Nagy L."/>
            <person name="Hibbett D."/>
            <person name="Henrissat B."/>
            <person name="Matheny P.B."/>
            <person name="Labbe J."/>
            <person name="Martin F."/>
        </authorList>
    </citation>
    <scope>NUCLEOTIDE SEQUENCE</scope>
    <source>
        <strain evidence="1">HHB10654</strain>
    </source>
</reference>
<evidence type="ECO:0000313" key="1">
    <source>
        <dbReference type="EMBL" id="KAI0068624.1"/>
    </source>
</evidence>
<name>A0ACB8TJN9_9AGAM</name>
<accession>A0ACB8TJN9</accession>
<evidence type="ECO:0000313" key="2">
    <source>
        <dbReference type="Proteomes" id="UP000814140"/>
    </source>
</evidence>
<comment type="caution">
    <text evidence="1">The sequence shown here is derived from an EMBL/GenBank/DDBJ whole genome shotgun (WGS) entry which is preliminary data.</text>
</comment>
<sequence>MALDSPTLTLSDILHIMSPGPATPHPVEDSPNPQPPPSASSTPEPLDSAQLHMMRQRVMELSGQALSKLGMPSREKELLDMVLRLTSAALPDHAQLHAQAETIAELCQQRDSLLRESEEERARWDAERHGFDRMAEALIARRSRGGESTYREEELERQISTLDADNKALRQKVYFITMSKFCAIDKTNSDY</sequence>
<protein>
    <submittedName>
        <fullName evidence="1">Uncharacterized protein</fullName>
    </submittedName>
</protein>